<dbReference type="AlphaFoldDB" id="A0A7W5GD63"/>
<accession>A0A7W5GD63</accession>
<evidence type="ECO:0000313" key="2">
    <source>
        <dbReference type="Proteomes" id="UP000518605"/>
    </source>
</evidence>
<dbReference type="EMBL" id="JACHXW010000027">
    <property type="protein sequence ID" value="MBB3155620.1"/>
    <property type="molecule type" value="Genomic_DNA"/>
</dbReference>
<evidence type="ECO:0000313" key="1">
    <source>
        <dbReference type="EMBL" id="MBB3155620.1"/>
    </source>
</evidence>
<keyword evidence="2" id="KW-1185">Reference proteome</keyword>
<sequence length="50" mass="5585">MDEISEQSRFWIGVVSASLVKCGELGKRSCRWKMGNDRSIKIGKQLATAI</sequence>
<protein>
    <submittedName>
        <fullName evidence="1">Uncharacterized protein</fullName>
    </submittedName>
</protein>
<reference evidence="1 2" key="1">
    <citation type="submission" date="2020-08" db="EMBL/GenBank/DDBJ databases">
        <title>Genomic Encyclopedia of Type Strains, Phase III (KMG-III): the genomes of soil and plant-associated and newly described type strains.</title>
        <authorList>
            <person name="Whitman W."/>
        </authorList>
    </citation>
    <scope>NUCLEOTIDE SEQUENCE [LARGE SCALE GENOMIC DNA]</scope>
    <source>
        <strain evidence="1 2">CECT 8234</strain>
    </source>
</reference>
<name>A0A7W5GD63_9BACL</name>
<comment type="caution">
    <text evidence="1">The sequence shown here is derived from an EMBL/GenBank/DDBJ whole genome shotgun (WGS) entry which is preliminary data.</text>
</comment>
<proteinExistence type="predicted"/>
<organism evidence="1 2">
    <name type="scientific">Paenibacillus endophyticus</name>
    <dbReference type="NCBI Taxonomy" id="1294268"/>
    <lineage>
        <taxon>Bacteria</taxon>
        <taxon>Bacillati</taxon>
        <taxon>Bacillota</taxon>
        <taxon>Bacilli</taxon>
        <taxon>Bacillales</taxon>
        <taxon>Paenibacillaceae</taxon>
        <taxon>Paenibacillus</taxon>
    </lineage>
</organism>
<gene>
    <name evidence="1" type="ORF">FHS16_005728</name>
</gene>
<dbReference type="Proteomes" id="UP000518605">
    <property type="component" value="Unassembled WGS sequence"/>
</dbReference>